<feature type="region of interest" description="Disordered" evidence="1">
    <location>
        <begin position="32"/>
        <end position="69"/>
    </location>
</feature>
<evidence type="ECO:0000256" key="1">
    <source>
        <dbReference type="SAM" id="MobiDB-lite"/>
    </source>
</evidence>
<gene>
    <name evidence="2" type="ORF">SDC9_109313</name>
</gene>
<organism evidence="2">
    <name type="scientific">bioreactor metagenome</name>
    <dbReference type="NCBI Taxonomy" id="1076179"/>
    <lineage>
        <taxon>unclassified sequences</taxon>
        <taxon>metagenomes</taxon>
        <taxon>ecological metagenomes</taxon>
    </lineage>
</organism>
<name>A0A645BCS3_9ZZZZ</name>
<proteinExistence type="predicted"/>
<protein>
    <submittedName>
        <fullName evidence="2">Uncharacterized protein</fullName>
    </submittedName>
</protein>
<dbReference type="AlphaFoldDB" id="A0A645BCS3"/>
<feature type="compositionally biased region" description="Basic and acidic residues" evidence="1">
    <location>
        <begin position="52"/>
        <end position="69"/>
    </location>
</feature>
<reference evidence="2" key="1">
    <citation type="submission" date="2019-08" db="EMBL/GenBank/DDBJ databases">
        <authorList>
            <person name="Kucharzyk K."/>
            <person name="Murdoch R.W."/>
            <person name="Higgins S."/>
            <person name="Loffler F."/>
        </authorList>
    </citation>
    <scope>NUCLEOTIDE SEQUENCE</scope>
</reference>
<dbReference type="EMBL" id="VSSQ01018865">
    <property type="protein sequence ID" value="MPM62441.1"/>
    <property type="molecule type" value="Genomic_DNA"/>
</dbReference>
<comment type="caution">
    <text evidence="2">The sequence shown here is derived from an EMBL/GenBank/DDBJ whole genome shotgun (WGS) entry which is preliminary data.</text>
</comment>
<accession>A0A645BCS3</accession>
<evidence type="ECO:0000313" key="2">
    <source>
        <dbReference type="EMBL" id="MPM62441.1"/>
    </source>
</evidence>
<sequence>MDHQQPCCVGHHRIARFAPLLGRSEVEKRVGCDPAAENGGDIPLPVENGGGDDDHHLPRCPGKDGLPDSRGLRIPCTLVIFPVAQLVDLSVEIMAVTFHVDDEIGLYLELRGVKG</sequence>